<dbReference type="Gene3D" id="1.25.40.10">
    <property type="entry name" value="Tetratricopeptide repeat domain"/>
    <property type="match status" value="2"/>
</dbReference>
<feature type="domain" description="HTH araC/xylS-type" evidence="4">
    <location>
        <begin position="458"/>
        <end position="562"/>
    </location>
</feature>
<keyword evidence="6" id="KW-1185">Reference proteome</keyword>
<dbReference type="AlphaFoldDB" id="A0A1N6GPH9"/>
<proteinExistence type="predicted"/>
<evidence type="ECO:0000313" key="6">
    <source>
        <dbReference type="Proteomes" id="UP000185207"/>
    </source>
</evidence>
<evidence type="ECO:0000256" key="1">
    <source>
        <dbReference type="ARBA" id="ARBA00023125"/>
    </source>
</evidence>
<feature type="signal peptide" evidence="3">
    <location>
        <begin position="1"/>
        <end position="20"/>
    </location>
</feature>
<keyword evidence="2" id="KW-1133">Transmembrane helix</keyword>
<reference evidence="6" key="1">
    <citation type="submission" date="2016-11" db="EMBL/GenBank/DDBJ databases">
        <authorList>
            <person name="Varghese N."/>
            <person name="Submissions S."/>
        </authorList>
    </citation>
    <scope>NUCLEOTIDE SEQUENCE [LARGE SCALE GENOMIC DNA]</scope>
    <source>
        <strain evidence="6">DSM 27623</strain>
    </source>
</reference>
<dbReference type="InterPro" id="IPR011990">
    <property type="entry name" value="TPR-like_helical_dom_sf"/>
</dbReference>
<keyword evidence="1 5" id="KW-0238">DNA-binding</keyword>
<keyword evidence="3" id="KW-0732">Signal</keyword>
<dbReference type="GO" id="GO:0043565">
    <property type="term" value="F:sequence-specific DNA binding"/>
    <property type="evidence" value="ECO:0007669"/>
    <property type="project" value="InterPro"/>
</dbReference>
<dbReference type="SMART" id="SM00342">
    <property type="entry name" value="HTH_ARAC"/>
    <property type="match status" value="1"/>
</dbReference>
<feature type="transmembrane region" description="Helical" evidence="2">
    <location>
        <begin position="386"/>
        <end position="406"/>
    </location>
</feature>
<dbReference type="OrthoDB" id="5295174at2"/>
<keyword evidence="2" id="KW-0472">Membrane</keyword>
<dbReference type="Pfam" id="PF12833">
    <property type="entry name" value="HTH_18"/>
    <property type="match status" value="1"/>
</dbReference>
<keyword evidence="2" id="KW-0812">Transmembrane</keyword>
<accession>A0A1N6GPH9</accession>
<protein>
    <submittedName>
        <fullName evidence="5">AraC-type DNA-binding protein</fullName>
    </submittedName>
</protein>
<evidence type="ECO:0000313" key="5">
    <source>
        <dbReference type="EMBL" id="SIO09456.1"/>
    </source>
</evidence>
<dbReference type="PANTHER" id="PTHR43280:SF29">
    <property type="entry name" value="ARAC-FAMILY TRANSCRIPTIONAL REGULATOR"/>
    <property type="match status" value="1"/>
</dbReference>
<dbReference type="STRING" id="1416779.SAMN05444409_1972"/>
<dbReference type="InterPro" id="IPR018060">
    <property type="entry name" value="HTH_AraC"/>
</dbReference>
<organism evidence="5 6">
    <name type="scientific">Epilithonimonas zeae</name>
    <dbReference type="NCBI Taxonomy" id="1416779"/>
    <lineage>
        <taxon>Bacteria</taxon>
        <taxon>Pseudomonadati</taxon>
        <taxon>Bacteroidota</taxon>
        <taxon>Flavobacteriia</taxon>
        <taxon>Flavobacteriales</taxon>
        <taxon>Weeksellaceae</taxon>
        <taxon>Chryseobacterium group</taxon>
        <taxon>Epilithonimonas</taxon>
    </lineage>
</organism>
<name>A0A1N6GPH9_9FLAO</name>
<dbReference type="GO" id="GO:0003700">
    <property type="term" value="F:DNA-binding transcription factor activity"/>
    <property type="evidence" value="ECO:0007669"/>
    <property type="project" value="InterPro"/>
</dbReference>
<gene>
    <name evidence="5" type="ORF">SAMN05444409_1972</name>
</gene>
<evidence type="ECO:0000259" key="4">
    <source>
        <dbReference type="PROSITE" id="PS01124"/>
    </source>
</evidence>
<sequence length="572" mass="67707">MKNIKLINLFLYLFFTNCFAHSNSNSPYVALRKKYEDLKKNDERALPYVHQYIAEAKKQNDFKYLAQGFKDAIFYSADEQVKLMYADSTIIAALKTKDNDLISNAYLGKGIIYYFNFKQFEQALNEYLKAYQYIEKSNDLYQINKVKYHLGVVKSYLGFFDEALDLFTDCNIYFKEQLRTKKHLNLRYNDEKGYLNSLHQMIICYRNLKKNETADSLIDDGLRFINDRKTFSLEQSYLLKCKGISEFYKSNYTGAKISLKKALPQIIKAKDFSWEAVIYYYLGKTYSAGRSDVKAVRYFEKVDSIFTKTSFILPELRICYEDLINYNHRQKDFRNELYYTKQLLKVDSILGKNFSYLSPKIHRQYDKQSLLKMKEELEQKANNRTVIALLTVLLSFSIILILVLKYRKEKFIASKYRLLYEKLNRGESEKQIKHLEKPEIGEHKKSILKPELLDVIAEKIQFFEQHKIFLQKGITLSVLAQKLDTNTYYLSSFINETFNMNFSQYLNHLRINYITELLFNDKRFLNYTVEALAEECGMASRQSFSDIFFEINGIRPADFIKNRLQQLKSDTL</sequence>
<evidence type="ECO:0000256" key="2">
    <source>
        <dbReference type="SAM" id="Phobius"/>
    </source>
</evidence>
<dbReference type="EMBL" id="FSRK01000001">
    <property type="protein sequence ID" value="SIO09456.1"/>
    <property type="molecule type" value="Genomic_DNA"/>
</dbReference>
<dbReference type="PROSITE" id="PS01124">
    <property type="entry name" value="HTH_ARAC_FAMILY_2"/>
    <property type="match status" value="1"/>
</dbReference>
<dbReference type="Proteomes" id="UP000185207">
    <property type="component" value="Unassembled WGS sequence"/>
</dbReference>
<dbReference type="SUPFAM" id="SSF48452">
    <property type="entry name" value="TPR-like"/>
    <property type="match status" value="2"/>
</dbReference>
<evidence type="ECO:0000256" key="3">
    <source>
        <dbReference type="SAM" id="SignalP"/>
    </source>
</evidence>
<dbReference type="Gene3D" id="1.10.10.60">
    <property type="entry name" value="Homeodomain-like"/>
    <property type="match status" value="2"/>
</dbReference>
<feature type="chain" id="PRO_5013201370" evidence="3">
    <location>
        <begin position="21"/>
        <end position="572"/>
    </location>
</feature>
<dbReference type="PANTHER" id="PTHR43280">
    <property type="entry name" value="ARAC-FAMILY TRANSCRIPTIONAL REGULATOR"/>
    <property type="match status" value="1"/>
</dbReference>